<dbReference type="AlphaFoldDB" id="A0AA38G123"/>
<dbReference type="PROSITE" id="PS00113">
    <property type="entry name" value="ADENYLATE_KINASE"/>
    <property type="match status" value="1"/>
</dbReference>
<dbReference type="SUPFAM" id="SSF52540">
    <property type="entry name" value="P-loop containing nucleoside triphosphate hydrolases"/>
    <property type="match status" value="1"/>
</dbReference>
<dbReference type="GO" id="GO:0004017">
    <property type="term" value="F:AMP kinase activity"/>
    <property type="evidence" value="ECO:0007669"/>
    <property type="project" value="UniProtKB-EC"/>
</dbReference>
<evidence type="ECO:0000256" key="1">
    <source>
        <dbReference type="ARBA" id="ARBA00000582"/>
    </source>
</evidence>
<accession>A0AA38G123</accession>
<evidence type="ECO:0000256" key="6">
    <source>
        <dbReference type="ARBA" id="ARBA00022777"/>
    </source>
</evidence>
<gene>
    <name evidence="8" type="ORF">KI387_022766</name>
</gene>
<evidence type="ECO:0000256" key="4">
    <source>
        <dbReference type="ARBA" id="ARBA00022679"/>
    </source>
</evidence>
<dbReference type="GO" id="GO:0005524">
    <property type="term" value="F:ATP binding"/>
    <property type="evidence" value="ECO:0007669"/>
    <property type="project" value="InterPro"/>
</dbReference>
<comment type="similarity">
    <text evidence="2 7">Belongs to the adenylate kinase family.</text>
</comment>
<dbReference type="CDD" id="cd01428">
    <property type="entry name" value="ADK"/>
    <property type="match status" value="1"/>
</dbReference>
<dbReference type="Gene3D" id="3.40.50.300">
    <property type="entry name" value="P-loop containing nucleotide triphosphate hydrolases"/>
    <property type="match status" value="1"/>
</dbReference>
<dbReference type="EMBL" id="JAHRHJ020000005">
    <property type="protein sequence ID" value="KAH9314139.1"/>
    <property type="molecule type" value="Genomic_DNA"/>
</dbReference>
<organism evidence="8 9">
    <name type="scientific">Taxus chinensis</name>
    <name type="common">Chinese yew</name>
    <name type="synonym">Taxus wallichiana var. chinensis</name>
    <dbReference type="NCBI Taxonomy" id="29808"/>
    <lineage>
        <taxon>Eukaryota</taxon>
        <taxon>Viridiplantae</taxon>
        <taxon>Streptophyta</taxon>
        <taxon>Embryophyta</taxon>
        <taxon>Tracheophyta</taxon>
        <taxon>Spermatophyta</taxon>
        <taxon>Pinopsida</taxon>
        <taxon>Pinidae</taxon>
        <taxon>Conifers II</taxon>
        <taxon>Cupressales</taxon>
        <taxon>Taxaceae</taxon>
        <taxon>Taxus</taxon>
    </lineage>
</organism>
<dbReference type="NCBIfam" id="TIGR01351">
    <property type="entry name" value="adk"/>
    <property type="match status" value="1"/>
</dbReference>
<dbReference type="InterPro" id="IPR033690">
    <property type="entry name" value="Adenylat_kinase_CS"/>
</dbReference>
<dbReference type="PANTHER" id="PTHR23359">
    <property type="entry name" value="NUCLEOTIDE KINASE"/>
    <property type="match status" value="1"/>
</dbReference>
<evidence type="ECO:0000256" key="3">
    <source>
        <dbReference type="ARBA" id="ARBA00012955"/>
    </source>
</evidence>
<comment type="caution">
    <text evidence="8">The sequence shown here is derived from an EMBL/GenBank/DDBJ whole genome shotgun (WGS) entry which is preliminary data.</text>
</comment>
<dbReference type="InterPro" id="IPR027417">
    <property type="entry name" value="P-loop_NTPase"/>
</dbReference>
<comment type="catalytic activity">
    <reaction evidence="1">
        <text>AMP + ATP = 2 ADP</text>
        <dbReference type="Rhea" id="RHEA:12973"/>
        <dbReference type="ChEBI" id="CHEBI:30616"/>
        <dbReference type="ChEBI" id="CHEBI:456215"/>
        <dbReference type="ChEBI" id="CHEBI:456216"/>
        <dbReference type="EC" id="2.7.4.3"/>
    </reaction>
</comment>
<dbReference type="Proteomes" id="UP000824469">
    <property type="component" value="Unassembled WGS sequence"/>
</dbReference>
<reference evidence="8 9" key="1">
    <citation type="journal article" date="2021" name="Nat. Plants">
        <title>The Taxus genome provides insights into paclitaxel biosynthesis.</title>
        <authorList>
            <person name="Xiong X."/>
            <person name="Gou J."/>
            <person name="Liao Q."/>
            <person name="Li Y."/>
            <person name="Zhou Q."/>
            <person name="Bi G."/>
            <person name="Li C."/>
            <person name="Du R."/>
            <person name="Wang X."/>
            <person name="Sun T."/>
            <person name="Guo L."/>
            <person name="Liang H."/>
            <person name="Lu P."/>
            <person name="Wu Y."/>
            <person name="Zhang Z."/>
            <person name="Ro D.K."/>
            <person name="Shang Y."/>
            <person name="Huang S."/>
            <person name="Yan J."/>
        </authorList>
    </citation>
    <scope>NUCLEOTIDE SEQUENCE [LARGE SCALE GENOMIC DNA]</scope>
    <source>
        <strain evidence="8">Ta-2019</strain>
    </source>
</reference>
<keyword evidence="4 7" id="KW-0808">Transferase</keyword>
<keyword evidence="9" id="KW-1185">Reference proteome</keyword>
<dbReference type="InterPro" id="IPR006259">
    <property type="entry name" value="Adenyl_kin_sub"/>
</dbReference>
<protein>
    <recommendedName>
        <fullName evidence="3">adenylate kinase</fullName>
        <ecNumber evidence="3">2.7.4.3</ecNumber>
    </recommendedName>
</protein>
<keyword evidence="6 7" id="KW-0418">Kinase</keyword>
<evidence type="ECO:0000313" key="9">
    <source>
        <dbReference type="Proteomes" id="UP000824469"/>
    </source>
</evidence>
<evidence type="ECO:0000256" key="5">
    <source>
        <dbReference type="ARBA" id="ARBA00022741"/>
    </source>
</evidence>
<dbReference type="Pfam" id="PF00406">
    <property type="entry name" value="ADK"/>
    <property type="match status" value="1"/>
</dbReference>
<dbReference type="OMA" id="RNIQWIF"/>
<proteinExistence type="inferred from homology"/>
<evidence type="ECO:0000313" key="8">
    <source>
        <dbReference type="EMBL" id="KAH9314139.1"/>
    </source>
</evidence>
<dbReference type="HAMAP" id="MF_00235">
    <property type="entry name" value="Adenylate_kinase_Adk"/>
    <property type="match status" value="1"/>
</dbReference>
<name>A0AA38G123_TAXCH</name>
<dbReference type="InterPro" id="IPR000850">
    <property type="entry name" value="Adenylat/UMP-CMP_kin"/>
</dbReference>
<keyword evidence="5" id="KW-0547">Nucleotide-binding</keyword>
<evidence type="ECO:0000256" key="2">
    <source>
        <dbReference type="ARBA" id="ARBA00007220"/>
    </source>
</evidence>
<dbReference type="PRINTS" id="PR00094">
    <property type="entry name" value="ADENYLTKNASE"/>
</dbReference>
<evidence type="ECO:0000256" key="7">
    <source>
        <dbReference type="RuleBase" id="RU003330"/>
    </source>
</evidence>
<sequence>MATINRLMRLFSWSHSSSLASQKASNQWGVARVDRELRSHSFKKEKPEARNIQWIFLGCPGVGKGTYASRLSKLMGIPHIATGDLVREELTQSGPSASELESIVNRGKLVPDDIIVNLLARRLEKSALKGETGFILDGFPRTINQAGILEQVTDIDLVINLKLREEALLQKCLGRRICSQCGGNYNVAVVNVEEQGGQPAIYMAPLLPPPSCASKLITRADDTEEVVKERLRVYSIQQNLGDDELGNEGILIGDGGLTVGTIECYQQMDRSLGFHYLSGTMWAGVASRKAATDVLFRYELEQLMNRLGKVSEMLDINSRICGQHWTQALGLGRGRQGPL</sequence>
<dbReference type="EC" id="2.7.4.3" evidence="3"/>